<dbReference type="Proteomes" id="UP000800036">
    <property type="component" value="Unassembled WGS sequence"/>
</dbReference>
<dbReference type="AlphaFoldDB" id="A0A6A5UXK5"/>
<keyword evidence="1" id="KW-0732">Signal</keyword>
<gene>
    <name evidence="2" type="ORF">BU23DRAFT_560828</name>
</gene>
<organism evidence="2 3">
    <name type="scientific">Bimuria novae-zelandiae CBS 107.79</name>
    <dbReference type="NCBI Taxonomy" id="1447943"/>
    <lineage>
        <taxon>Eukaryota</taxon>
        <taxon>Fungi</taxon>
        <taxon>Dikarya</taxon>
        <taxon>Ascomycota</taxon>
        <taxon>Pezizomycotina</taxon>
        <taxon>Dothideomycetes</taxon>
        <taxon>Pleosporomycetidae</taxon>
        <taxon>Pleosporales</taxon>
        <taxon>Massarineae</taxon>
        <taxon>Didymosphaeriaceae</taxon>
        <taxon>Bimuria</taxon>
    </lineage>
</organism>
<name>A0A6A5UXK5_9PLEO</name>
<evidence type="ECO:0000313" key="2">
    <source>
        <dbReference type="EMBL" id="KAF1965797.1"/>
    </source>
</evidence>
<accession>A0A6A5UXK5</accession>
<reference evidence="2" key="1">
    <citation type="journal article" date="2020" name="Stud. Mycol.">
        <title>101 Dothideomycetes genomes: a test case for predicting lifestyles and emergence of pathogens.</title>
        <authorList>
            <person name="Haridas S."/>
            <person name="Albert R."/>
            <person name="Binder M."/>
            <person name="Bloem J."/>
            <person name="Labutti K."/>
            <person name="Salamov A."/>
            <person name="Andreopoulos B."/>
            <person name="Baker S."/>
            <person name="Barry K."/>
            <person name="Bills G."/>
            <person name="Bluhm B."/>
            <person name="Cannon C."/>
            <person name="Castanera R."/>
            <person name="Culley D."/>
            <person name="Daum C."/>
            <person name="Ezra D."/>
            <person name="Gonzalez J."/>
            <person name="Henrissat B."/>
            <person name="Kuo A."/>
            <person name="Liang C."/>
            <person name="Lipzen A."/>
            <person name="Lutzoni F."/>
            <person name="Magnuson J."/>
            <person name="Mondo S."/>
            <person name="Nolan M."/>
            <person name="Ohm R."/>
            <person name="Pangilinan J."/>
            <person name="Park H.-J."/>
            <person name="Ramirez L."/>
            <person name="Alfaro M."/>
            <person name="Sun H."/>
            <person name="Tritt A."/>
            <person name="Yoshinaga Y."/>
            <person name="Zwiers L.-H."/>
            <person name="Turgeon B."/>
            <person name="Goodwin S."/>
            <person name="Spatafora J."/>
            <person name="Crous P."/>
            <person name="Grigoriev I."/>
        </authorList>
    </citation>
    <scope>NUCLEOTIDE SEQUENCE</scope>
    <source>
        <strain evidence="2">CBS 107.79</strain>
    </source>
</reference>
<evidence type="ECO:0000313" key="3">
    <source>
        <dbReference type="Proteomes" id="UP000800036"/>
    </source>
</evidence>
<evidence type="ECO:0000256" key="1">
    <source>
        <dbReference type="SAM" id="SignalP"/>
    </source>
</evidence>
<feature type="chain" id="PRO_5025650781" evidence="1">
    <location>
        <begin position="21"/>
        <end position="172"/>
    </location>
</feature>
<keyword evidence="3" id="KW-1185">Reference proteome</keyword>
<dbReference type="EMBL" id="ML976756">
    <property type="protein sequence ID" value="KAF1965797.1"/>
    <property type="molecule type" value="Genomic_DNA"/>
</dbReference>
<protein>
    <submittedName>
        <fullName evidence="2">Uncharacterized protein</fullName>
    </submittedName>
</protein>
<feature type="signal peptide" evidence="1">
    <location>
        <begin position="1"/>
        <end position="20"/>
    </location>
</feature>
<sequence length="172" mass="19225">MKPHLNFAMMVILIAQLVSGSFDIYYLKRNTKGSPTEGWQVLDASQKSCPDLHTTRLFPKRRDVSGNKIGVRCDGKGCWSGAAGGGDPSDIDILEMHFSNTPQLHWTIYRLGHPGEPWTMFAAGTGLAVGKCTPSYEDDSWFQNCGEWSGHARMRCSMYFSADFINSHDRGW</sequence>
<proteinExistence type="predicted"/>
<dbReference type="OrthoDB" id="3770142at2759"/>